<dbReference type="InterPro" id="IPR019619">
    <property type="entry name" value="DUF2490"/>
</dbReference>
<sequence length="233" mass="27149">MPKIRILKNLSTLTTIVLLFIVTIASAQNTAEDEFGTWYILSTNNKMTDNLTFNLQSQVRTYELASEIEQFKIRTSLNYQFTDKVSGALGYAYFRTDPSYLAETPQKFTEHRLVLDVFYKDALKSLNITHRYRAEQRLFNDETTNDDNLWLRYMLKLSHPITEKLSVDVYDEIFLNTTSPVFAQNWLGAGLTYAINKDLRFRAGYQKISLENQSFDRLVLSLNLKTDFRTSKN</sequence>
<dbReference type="Proteomes" id="UP000002297">
    <property type="component" value="Chromosome"/>
</dbReference>
<feature type="chain" id="PRO_5002660040" description="DUF2490 domain-containing protein" evidence="1">
    <location>
        <begin position="28"/>
        <end position="233"/>
    </location>
</feature>
<reference evidence="2 3" key="1">
    <citation type="journal article" date="2010" name="J. Bacteriol.">
        <title>The complete genome sequence of Croceibacter atlanticus HTCC2559T.</title>
        <authorList>
            <person name="Oh H.M."/>
            <person name="Kang I."/>
            <person name="Ferriera S."/>
            <person name="Giovannoni S.J."/>
            <person name="Cho J.C."/>
        </authorList>
    </citation>
    <scope>NUCLEOTIDE SEQUENCE [LARGE SCALE GENOMIC DNA]</scope>
    <source>
        <strain evidence="3">ATCC BAA-628 / HTCC2559 / KCTC 12090</strain>
    </source>
</reference>
<accession>A3UC30</accession>
<dbReference type="EMBL" id="CP002046">
    <property type="protein sequence ID" value="EAP86181.1"/>
    <property type="molecule type" value="Genomic_DNA"/>
</dbReference>
<evidence type="ECO:0008006" key="4">
    <source>
        <dbReference type="Google" id="ProtNLM"/>
    </source>
</evidence>
<dbReference type="HOGENOM" id="CLU_089264_0_1_10"/>
<gene>
    <name evidence="2" type="ordered locus">CA2559_09111</name>
</gene>
<feature type="signal peptide" evidence="1">
    <location>
        <begin position="1"/>
        <end position="27"/>
    </location>
</feature>
<dbReference type="KEGG" id="cat:CA2559_09111"/>
<proteinExistence type="predicted"/>
<organism evidence="2 3">
    <name type="scientific">Croceibacter atlanticus (strain ATCC BAA-628 / JCM 21780 / CIP 108009 / IAM 15332 / KCTC 12090 / HTCC2559)</name>
    <dbReference type="NCBI Taxonomy" id="216432"/>
    <lineage>
        <taxon>Bacteria</taxon>
        <taxon>Pseudomonadati</taxon>
        <taxon>Bacteroidota</taxon>
        <taxon>Flavobacteriia</taxon>
        <taxon>Flavobacteriales</taxon>
        <taxon>Flavobacteriaceae</taxon>
        <taxon>Croceibacter</taxon>
    </lineage>
</organism>
<evidence type="ECO:0000313" key="3">
    <source>
        <dbReference type="Proteomes" id="UP000002297"/>
    </source>
</evidence>
<dbReference type="SUPFAM" id="SSF56925">
    <property type="entry name" value="OMPA-like"/>
    <property type="match status" value="1"/>
</dbReference>
<dbReference type="Pfam" id="PF10677">
    <property type="entry name" value="DUF2490"/>
    <property type="match status" value="1"/>
</dbReference>
<evidence type="ECO:0000313" key="2">
    <source>
        <dbReference type="EMBL" id="EAP86181.1"/>
    </source>
</evidence>
<dbReference type="eggNOG" id="COG3637">
    <property type="taxonomic scope" value="Bacteria"/>
</dbReference>
<dbReference type="STRING" id="216432.CA2559_09111"/>
<dbReference type="AlphaFoldDB" id="A3UC30"/>
<keyword evidence="3" id="KW-1185">Reference proteome</keyword>
<evidence type="ECO:0000256" key="1">
    <source>
        <dbReference type="SAM" id="SignalP"/>
    </source>
</evidence>
<dbReference type="InterPro" id="IPR011250">
    <property type="entry name" value="OMP/PagP_B-barrel"/>
</dbReference>
<protein>
    <recommendedName>
        <fullName evidence="4">DUF2490 domain-containing protein</fullName>
    </recommendedName>
</protein>
<keyword evidence="1" id="KW-0732">Signal</keyword>
<name>A3UC30_CROAH</name>